<keyword evidence="6" id="KW-0472">Membrane</keyword>
<evidence type="ECO:0000313" key="7">
    <source>
        <dbReference type="EMBL" id="CAB4636756.1"/>
    </source>
</evidence>
<dbReference type="GO" id="GO:0005886">
    <property type="term" value="C:plasma membrane"/>
    <property type="evidence" value="ECO:0007669"/>
    <property type="project" value="UniProtKB-SubCell"/>
</dbReference>
<dbReference type="PANTHER" id="PTHR37316">
    <property type="entry name" value="TEICHOIC ACID GLYCEROL-PHOSPHATE PRIMASE"/>
    <property type="match status" value="1"/>
</dbReference>
<reference evidence="7" key="1">
    <citation type="submission" date="2020-05" db="EMBL/GenBank/DDBJ databases">
        <authorList>
            <person name="Chiriac C."/>
            <person name="Salcher M."/>
            <person name="Ghai R."/>
            <person name="Kavagutti S V."/>
        </authorList>
    </citation>
    <scope>NUCLEOTIDE SEQUENCE</scope>
</reference>
<dbReference type="Pfam" id="PF04464">
    <property type="entry name" value="Glyphos_transf"/>
    <property type="match status" value="1"/>
</dbReference>
<dbReference type="InterPro" id="IPR043149">
    <property type="entry name" value="TagF_N"/>
</dbReference>
<evidence type="ECO:0000256" key="5">
    <source>
        <dbReference type="ARBA" id="ARBA00022944"/>
    </source>
</evidence>
<dbReference type="InterPro" id="IPR043148">
    <property type="entry name" value="TagF_C"/>
</dbReference>
<proteinExistence type="inferred from homology"/>
<gene>
    <name evidence="7" type="ORF">UFOPK2001_00888</name>
</gene>
<keyword evidence="3" id="KW-1003">Cell membrane</keyword>
<dbReference type="GO" id="GO:0047355">
    <property type="term" value="F:CDP-glycerol glycerophosphotransferase activity"/>
    <property type="evidence" value="ECO:0007669"/>
    <property type="project" value="InterPro"/>
</dbReference>
<name>A0A6J6JIR4_9ZZZZ</name>
<dbReference type="InterPro" id="IPR007554">
    <property type="entry name" value="Glycerophosphate_synth"/>
</dbReference>
<dbReference type="AlphaFoldDB" id="A0A6J6JIR4"/>
<evidence type="ECO:0000256" key="6">
    <source>
        <dbReference type="ARBA" id="ARBA00023136"/>
    </source>
</evidence>
<evidence type="ECO:0000256" key="2">
    <source>
        <dbReference type="ARBA" id="ARBA00010488"/>
    </source>
</evidence>
<dbReference type="EMBL" id="CAEZVN010000093">
    <property type="protein sequence ID" value="CAB4636756.1"/>
    <property type="molecule type" value="Genomic_DNA"/>
</dbReference>
<dbReference type="Gene3D" id="3.40.50.12580">
    <property type="match status" value="1"/>
</dbReference>
<dbReference type="Gene3D" id="3.40.50.11820">
    <property type="match status" value="1"/>
</dbReference>
<comment type="similarity">
    <text evidence="2">Belongs to the CDP-glycerol glycerophosphotransferase family.</text>
</comment>
<accession>A0A6J6JIR4</accession>
<dbReference type="InterPro" id="IPR051612">
    <property type="entry name" value="Teichoic_Acid_Biosynth"/>
</dbReference>
<keyword evidence="4" id="KW-0808">Transferase</keyword>
<sequence>MSGLSRLKKFAPMRLVGAAKRRAAIKVRALQYQLDRKRPLRGAVLFESFQGKVIGDSPYDIYLGLKTARPDLEFIWVTAPATKAPAGTTGVAFGSAAYLRALATSKYLVNNSNFPPYFRKAAGQTYLQTWHGTPLKRLGRDIANSQLTKSYLDTMDREAKAWDYLISPNAFCTEIFPSCFGYSGEILETGYPRNDKLTNATAEERQRIRESIGVSDPSVTLVMYAPTWRDYSRTATGNWQSVFYLDENLELPEGFKLIYRGHSNTHEAHKDGGSDRFIDVTRYPNITDLYLAADVLITDYSSVMFDYTVTGKPIIFMTPDLERYRTERGFYFDFESEAPGPILNTQDEVVGALQNLGEIERNYQTKYRNWQLKFDAHEDGQAASRVIAKVFTEGK</sequence>
<evidence type="ECO:0000256" key="3">
    <source>
        <dbReference type="ARBA" id="ARBA00022475"/>
    </source>
</evidence>
<comment type="subcellular location">
    <subcellularLocation>
        <location evidence="1">Cell membrane</location>
        <topology evidence="1">Peripheral membrane protein</topology>
    </subcellularLocation>
</comment>
<dbReference type="SUPFAM" id="SSF53756">
    <property type="entry name" value="UDP-Glycosyltransferase/glycogen phosphorylase"/>
    <property type="match status" value="1"/>
</dbReference>
<keyword evidence="5" id="KW-0777">Teichoic acid biosynthesis</keyword>
<evidence type="ECO:0000256" key="1">
    <source>
        <dbReference type="ARBA" id="ARBA00004202"/>
    </source>
</evidence>
<evidence type="ECO:0000256" key="4">
    <source>
        <dbReference type="ARBA" id="ARBA00022679"/>
    </source>
</evidence>
<dbReference type="GO" id="GO:0019350">
    <property type="term" value="P:teichoic acid biosynthetic process"/>
    <property type="evidence" value="ECO:0007669"/>
    <property type="project" value="UniProtKB-KW"/>
</dbReference>
<dbReference type="PANTHER" id="PTHR37316:SF3">
    <property type="entry name" value="TEICHOIC ACID GLYCEROL-PHOSPHATE TRANSFERASE"/>
    <property type="match status" value="1"/>
</dbReference>
<protein>
    <submittedName>
        <fullName evidence="7">Unannotated protein</fullName>
    </submittedName>
</protein>
<organism evidence="7">
    <name type="scientific">freshwater metagenome</name>
    <dbReference type="NCBI Taxonomy" id="449393"/>
    <lineage>
        <taxon>unclassified sequences</taxon>
        <taxon>metagenomes</taxon>
        <taxon>ecological metagenomes</taxon>
    </lineage>
</organism>